<accession>A0A5B6VH37</accession>
<dbReference type="EMBL" id="SMMG02000006">
    <property type="protein sequence ID" value="KAA3468465.1"/>
    <property type="molecule type" value="Genomic_DNA"/>
</dbReference>
<proteinExistence type="predicted"/>
<evidence type="ECO:0000313" key="2">
    <source>
        <dbReference type="Proteomes" id="UP000325315"/>
    </source>
</evidence>
<dbReference type="Proteomes" id="UP000325315">
    <property type="component" value="Unassembled WGS sequence"/>
</dbReference>
<sequence length="313" mass="35813">MLFEETTEKGARVLKEIIQEYERCSRQCVNFGKSAIFYSSNTNDESKATVLTLLGVRGSSSPERYLGLPNMIDGWSTRLLSQGGKEIFIKAVLQAIPTYAMSVFLFPKLLCEMIESKLARFWWQKGAGRRGIHWCQWKLLYRSKDKGGLGFRNMAQFNVSLLAKQGWRLLNYPDSLVAQDFKANFLNSRLGHSCSYVWQSIWAAKGALEKGLIWKVGTGAKISITEDAWIPNYVNVRLRSSVENLQLDRVADLIDSNKREWNRNLIVNTFPEDAADLILRIPRHLNLTMIFWLGGGIVRRVLSKKFLETITKH</sequence>
<keyword evidence="1" id="KW-0695">RNA-directed DNA polymerase</keyword>
<dbReference type="OrthoDB" id="913740at2759"/>
<dbReference type="PANTHER" id="PTHR33116">
    <property type="entry name" value="REVERSE TRANSCRIPTASE ZINC-BINDING DOMAIN-CONTAINING PROTEIN-RELATED-RELATED"/>
    <property type="match status" value="1"/>
</dbReference>
<evidence type="ECO:0000313" key="1">
    <source>
        <dbReference type="EMBL" id="KAA3468465.1"/>
    </source>
</evidence>
<keyword evidence="2" id="KW-1185">Reference proteome</keyword>
<dbReference type="GO" id="GO:0003964">
    <property type="term" value="F:RNA-directed DNA polymerase activity"/>
    <property type="evidence" value="ECO:0007669"/>
    <property type="project" value="UniProtKB-KW"/>
</dbReference>
<gene>
    <name evidence="1" type="ORF">EPI10_014356</name>
</gene>
<dbReference type="PANTHER" id="PTHR33116:SF86">
    <property type="entry name" value="REVERSE TRANSCRIPTASE DOMAIN-CONTAINING PROTEIN"/>
    <property type="match status" value="1"/>
</dbReference>
<dbReference type="AlphaFoldDB" id="A0A5B6VH37"/>
<organism evidence="1 2">
    <name type="scientific">Gossypium australe</name>
    <dbReference type="NCBI Taxonomy" id="47621"/>
    <lineage>
        <taxon>Eukaryota</taxon>
        <taxon>Viridiplantae</taxon>
        <taxon>Streptophyta</taxon>
        <taxon>Embryophyta</taxon>
        <taxon>Tracheophyta</taxon>
        <taxon>Spermatophyta</taxon>
        <taxon>Magnoliopsida</taxon>
        <taxon>eudicotyledons</taxon>
        <taxon>Gunneridae</taxon>
        <taxon>Pentapetalae</taxon>
        <taxon>rosids</taxon>
        <taxon>malvids</taxon>
        <taxon>Malvales</taxon>
        <taxon>Malvaceae</taxon>
        <taxon>Malvoideae</taxon>
        <taxon>Gossypium</taxon>
    </lineage>
</organism>
<reference evidence="2" key="1">
    <citation type="journal article" date="2019" name="Plant Biotechnol. J.">
        <title>Genome sequencing of the Australian wild diploid species Gossypium australe highlights disease resistance and delayed gland morphogenesis.</title>
        <authorList>
            <person name="Cai Y."/>
            <person name="Cai X."/>
            <person name="Wang Q."/>
            <person name="Wang P."/>
            <person name="Zhang Y."/>
            <person name="Cai C."/>
            <person name="Xu Y."/>
            <person name="Wang K."/>
            <person name="Zhou Z."/>
            <person name="Wang C."/>
            <person name="Geng S."/>
            <person name="Li B."/>
            <person name="Dong Q."/>
            <person name="Hou Y."/>
            <person name="Wang H."/>
            <person name="Ai P."/>
            <person name="Liu Z."/>
            <person name="Yi F."/>
            <person name="Sun M."/>
            <person name="An G."/>
            <person name="Cheng J."/>
            <person name="Zhang Y."/>
            <person name="Shi Q."/>
            <person name="Xie Y."/>
            <person name="Shi X."/>
            <person name="Chang Y."/>
            <person name="Huang F."/>
            <person name="Chen Y."/>
            <person name="Hong S."/>
            <person name="Mi L."/>
            <person name="Sun Q."/>
            <person name="Zhang L."/>
            <person name="Zhou B."/>
            <person name="Peng R."/>
            <person name="Zhang X."/>
            <person name="Liu F."/>
        </authorList>
    </citation>
    <scope>NUCLEOTIDE SEQUENCE [LARGE SCALE GENOMIC DNA]</scope>
    <source>
        <strain evidence="2">cv. PA1801</strain>
    </source>
</reference>
<name>A0A5B6VH37_9ROSI</name>
<keyword evidence="1" id="KW-0548">Nucleotidyltransferase</keyword>
<keyword evidence="1" id="KW-0808">Transferase</keyword>
<protein>
    <submittedName>
        <fullName evidence="1">Reverse transcriptase</fullName>
    </submittedName>
</protein>
<comment type="caution">
    <text evidence="1">The sequence shown here is derived from an EMBL/GenBank/DDBJ whole genome shotgun (WGS) entry which is preliminary data.</text>
</comment>